<feature type="region of interest" description="Disordered" evidence="1">
    <location>
        <begin position="65"/>
        <end position="152"/>
    </location>
</feature>
<evidence type="ECO:0000256" key="1">
    <source>
        <dbReference type="SAM" id="MobiDB-lite"/>
    </source>
</evidence>
<sequence length="152" mass="16537">MTTEPQPPVDDTVAEPAPEPRPTRPARAWRRPPGGMLAGLLIAFVLGGLVCGGLGLAVGLVAGHHHGNHRFDRDDRDDRGPWGGLRDRDDRPRPQRLRDQDRQQRLQDRLRRHDLDGQPMPWPFPLNPPPGGGMPLPAPTAPAAPASPTVAP</sequence>
<feature type="compositionally biased region" description="Low complexity" evidence="1">
    <location>
        <begin position="143"/>
        <end position="152"/>
    </location>
</feature>
<feature type="region of interest" description="Disordered" evidence="1">
    <location>
        <begin position="1"/>
        <end position="32"/>
    </location>
</feature>
<keyword evidence="2" id="KW-1133">Transmembrane helix</keyword>
<proteinExistence type="predicted"/>
<name>A0A8J3L7F2_9ACTN</name>
<dbReference type="RefSeq" id="WP_166382863.1">
    <property type="nucleotide sequence ID" value="NZ_BAAATT010000014.1"/>
</dbReference>
<gene>
    <name evidence="3" type="ORF">Cme02nite_19590</name>
</gene>
<evidence type="ECO:0000313" key="3">
    <source>
        <dbReference type="EMBL" id="GIG13627.1"/>
    </source>
</evidence>
<organism evidence="3 4">
    <name type="scientific">Catellatospora methionotrophica</name>
    <dbReference type="NCBI Taxonomy" id="121620"/>
    <lineage>
        <taxon>Bacteria</taxon>
        <taxon>Bacillati</taxon>
        <taxon>Actinomycetota</taxon>
        <taxon>Actinomycetes</taxon>
        <taxon>Micromonosporales</taxon>
        <taxon>Micromonosporaceae</taxon>
        <taxon>Catellatospora</taxon>
    </lineage>
</organism>
<keyword evidence="4" id="KW-1185">Reference proteome</keyword>
<feature type="transmembrane region" description="Helical" evidence="2">
    <location>
        <begin position="37"/>
        <end position="63"/>
    </location>
</feature>
<keyword evidence="2" id="KW-0472">Membrane</keyword>
<dbReference type="AlphaFoldDB" id="A0A8J3L7F2"/>
<dbReference type="Proteomes" id="UP000660339">
    <property type="component" value="Unassembled WGS sequence"/>
</dbReference>
<keyword evidence="2" id="KW-0812">Transmembrane</keyword>
<feature type="compositionally biased region" description="Basic and acidic residues" evidence="1">
    <location>
        <begin position="69"/>
        <end position="116"/>
    </location>
</feature>
<reference evidence="3" key="1">
    <citation type="submission" date="2021-01" db="EMBL/GenBank/DDBJ databases">
        <title>Whole genome shotgun sequence of Catellatospora methionotrophica NBRC 14553.</title>
        <authorList>
            <person name="Komaki H."/>
            <person name="Tamura T."/>
        </authorList>
    </citation>
    <scope>NUCLEOTIDE SEQUENCE</scope>
    <source>
        <strain evidence="3">NBRC 14553</strain>
    </source>
</reference>
<evidence type="ECO:0000313" key="4">
    <source>
        <dbReference type="Proteomes" id="UP000660339"/>
    </source>
</evidence>
<evidence type="ECO:0000256" key="2">
    <source>
        <dbReference type="SAM" id="Phobius"/>
    </source>
</evidence>
<accession>A0A8J3L7F2</accession>
<dbReference type="EMBL" id="BONJ01000007">
    <property type="protein sequence ID" value="GIG13627.1"/>
    <property type="molecule type" value="Genomic_DNA"/>
</dbReference>
<comment type="caution">
    <text evidence="3">The sequence shown here is derived from an EMBL/GenBank/DDBJ whole genome shotgun (WGS) entry which is preliminary data.</text>
</comment>
<protein>
    <submittedName>
        <fullName evidence="3">Uncharacterized protein</fullName>
    </submittedName>
</protein>
<feature type="compositionally biased region" description="Pro residues" evidence="1">
    <location>
        <begin position="120"/>
        <end position="142"/>
    </location>
</feature>